<reference evidence="2 3" key="1">
    <citation type="submission" date="2018-11" db="EMBL/GenBank/DDBJ databases">
        <authorList>
            <consortium name="Pathogen Informatics"/>
        </authorList>
    </citation>
    <scope>NUCLEOTIDE SEQUENCE [LARGE SCALE GENOMIC DNA]</scope>
</reference>
<feature type="region of interest" description="Disordered" evidence="1">
    <location>
        <begin position="1"/>
        <end position="22"/>
    </location>
</feature>
<accession>A0A3P8DCZ6</accession>
<sequence>MESFLKPTEEAIMNRDPSTEARCPYGTLARQLKMPREHVDDKEALTKQPEERVNEFNGRLERLDKEKEVQAKELQKK</sequence>
<organism evidence="3 4">
    <name type="scientific">Heligmosomoides polygyrus</name>
    <name type="common">Parasitic roundworm</name>
    <dbReference type="NCBI Taxonomy" id="6339"/>
    <lineage>
        <taxon>Eukaryota</taxon>
        <taxon>Metazoa</taxon>
        <taxon>Ecdysozoa</taxon>
        <taxon>Nematoda</taxon>
        <taxon>Chromadorea</taxon>
        <taxon>Rhabditida</taxon>
        <taxon>Rhabditina</taxon>
        <taxon>Rhabditomorpha</taxon>
        <taxon>Strongyloidea</taxon>
        <taxon>Heligmosomidae</taxon>
        <taxon>Heligmosomoides</taxon>
    </lineage>
</organism>
<feature type="region of interest" description="Disordered" evidence="1">
    <location>
        <begin position="34"/>
        <end position="59"/>
    </location>
</feature>
<dbReference type="AlphaFoldDB" id="A0A183GHK0"/>
<evidence type="ECO:0000313" key="3">
    <source>
        <dbReference type="Proteomes" id="UP000050761"/>
    </source>
</evidence>
<evidence type="ECO:0000313" key="2">
    <source>
        <dbReference type="EMBL" id="VDP29954.1"/>
    </source>
</evidence>
<name>A0A183GHK0_HELPZ</name>
<feature type="compositionally biased region" description="Basic and acidic residues" evidence="1">
    <location>
        <begin position="7"/>
        <end position="19"/>
    </location>
</feature>
<evidence type="ECO:0000256" key="1">
    <source>
        <dbReference type="SAM" id="MobiDB-lite"/>
    </source>
</evidence>
<dbReference type="Proteomes" id="UP000050761">
    <property type="component" value="Unassembled WGS sequence"/>
</dbReference>
<keyword evidence="3" id="KW-1185">Reference proteome</keyword>
<accession>A0A183GHK0</accession>
<gene>
    <name evidence="2" type="ORF">HPBE_LOCUS22042</name>
</gene>
<dbReference type="WBParaSite" id="HPBE_0002204301-mRNA-1">
    <property type="protein sequence ID" value="HPBE_0002204301-mRNA-1"/>
    <property type="gene ID" value="HPBE_0002204301"/>
</dbReference>
<dbReference type="EMBL" id="UZAH01033594">
    <property type="protein sequence ID" value="VDP29954.1"/>
    <property type="molecule type" value="Genomic_DNA"/>
</dbReference>
<evidence type="ECO:0000313" key="4">
    <source>
        <dbReference type="WBParaSite" id="HPBE_0002204301-mRNA-1"/>
    </source>
</evidence>
<reference evidence="4" key="2">
    <citation type="submission" date="2019-09" db="UniProtKB">
        <authorList>
            <consortium name="WormBaseParasite"/>
        </authorList>
    </citation>
    <scope>IDENTIFICATION</scope>
</reference>
<protein>
    <submittedName>
        <fullName evidence="2 4">Uncharacterized protein</fullName>
    </submittedName>
</protein>
<proteinExistence type="predicted"/>